<feature type="compositionally biased region" description="Low complexity" evidence="1">
    <location>
        <begin position="34"/>
        <end position="45"/>
    </location>
</feature>
<dbReference type="GeneID" id="300099996"/>
<feature type="region of interest" description="Disordered" evidence="1">
    <location>
        <begin position="34"/>
        <end position="94"/>
    </location>
</feature>
<dbReference type="AlphaFoldDB" id="A0A4P6TUV8"/>
<evidence type="ECO:0000313" key="4">
    <source>
        <dbReference type="Proteomes" id="UP000292547"/>
    </source>
</evidence>
<protein>
    <submittedName>
        <fullName evidence="3">Uncharacterized protein</fullName>
    </submittedName>
</protein>
<dbReference type="EMBL" id="CP032229">
    <property type="protein sequence ID" value="QBJ91259.1"/>
    <property type="molecule type" value="Genomic_DNA"/>
</dbReference>
<evidence type="ECO:0000256" key="2">
    <source>
        <dbReference type="SAM" id="SignalP"/>
    </source>
</evidence>
<evidence type="ECO:0000313" key="3">
    <source>
        <dbReference type="EMBL" id="QBJ91259.1"/>
    </source>
</evidence>
<dbReference type="RefSeq" id="WP_031179208.1">
    <property type="nucleotide sequence ID" value="NZ_CP032229.1"/>
</dbReference>
<keyword evidence="2" id="KW-0732">Signal</keyword>
<reference evidence="3 4" key="1">
    <citation type="submission" date="2018-08" db="EMBL/GenBank/DDBJ databases">
        <title>The complete genome sequence of Streptomyces seoulensis, a pioneer strain for nickel superoxide dismutase discovery.</title>
        <authorList>
            <person name="Shin J."/>
            <person name="Lee J.-S."/>
            <person name="Lee E.-J."/>
            <person name="Youn H.-D."/>
        </authorList>
    </citation>
    <scope>NUCLEOTIDE SEQUENCE [LARGE SCALE GENOMIC DNA]</scope>
    <source>
        <strain evidence="3 4">KCTC 9819</strain>
    </source>
</reference>
<dbReference type="Proteomes" id="UP000292547">
    <property type="component" value="Chromosome"/>
</dbReference>
<dbReference type="KEGG" id="sseo:D0Z67_13785"/>
<feature type="compositionally biased region" description="Basic and acidic residues" evidence="1">
    <location>
        <begin position="56"/>
        <end position="94"/>
    </location>
</feature>
<feature type="chain" id="PRO_5038401245" evidence="2">
    <location>
        <begin position="25"/>
        <end position="113"/>
    </location>
</feature>
<keyword evidence="4" id="KW-1185">Reference proteome</keyword>
<feature type="signal peptide" evidence="2">
    <location>
        <begin position="1"/>
        <end position="24"/>
    </location>
</feature>
<sequence length="113" mass="12120">MPATNRKRTAALCSVFLAAGVVLAPIGFQQAASAAPAPSHVSTAAKAPASQGDYQRGFRDGFRSGYRDGRHCHHHDGEHHDGKGMSLKDSDRDYQQGFKNGYKSGFRLGVNSC</sequence>
<name>A0A4P6TUV8_STRSO</name>
<organism evidence="3 4">
    <name type="scientific">Streptomyces seoulensis</name>
    <dbReference type="NCBI Taxonomy" id="73044"/>
    <lineage>
        <taxon>Bacteria</taxon>
        <taxon>Bacillati</taxon>
        <taxon>Actinomycetota</taxon>
        <taxon>Actinomycetes</taxon>
        <taxon>Kitasatosporales</taxon>
        <taxon>Streptomycetaceae</taxon>
        <taxon>Streptomyces</taxon>
    </lineage>
</organism>
<accession>A0A4P6TUV8</accession>
<proteinExistence type="predicted"/>
<gene>
    <name evidence="3" type="ORF">D0Z67_13785</name>
</gene>
<evidence type="ECO:0000256" key="1">
    <source>
        <dbReference type="SAM" id="MobiDB-lite"/>
    </source>
</evidence>